<name>A0ACA9RN13_9GLOM</name>
<gene>
    <name evidence="1" type="ORF">RPERSI_LOCUS20984</name>
</gene>
<reference evidence="1" key="1">
    <citation type="submission" date="2021-06" db="EMBL/GenBank/DDBJ databases">
        <authorList>
            <person name="Kallberg Y."/>
            <person name="Tangrot J."/>
            <person name="Rosling A."/>
        </authorList>
    </citation>
    <scope>NUCLEOTIDE SEQUENCE</scope>
    <source>
        <strain evidence="1">MA461A</strain>
    </source>
</reference>
<dbReference type="EMBL" id="CAJVQC010060430">
    <property type="protein sequence ID" value="CAG8800749.1"/>
    <property type="molecule type" value="Genomic_DNA"/>
</dbReference>
<dbReference type="Proteomes" id="UP000789920">
    <property type="component" value="Unassembled WGS sequence"/>
</dbReference>
<organism evidence="1 2">
    <name type="scientific">Racocetra persica</name>
    <dbReference type="NCBI Taxonomy" id="160502"/>
    <lineage>
        <taxon>Eukaryota</taxon>
        <taxon>Fungi</taxon>
        <taxon>Fungi incertae sedis</taxon>
        <taxon>Mucoromycota</taxon>
        <taxon>Glomeromycotina</taxon>
        <taxon>Glomeromycetes</taxon>
        <taxon>Diversisporales</taxon>
        <taxon>Gigasporaceae</taxon>
        <taxon>Racocetra</taxon>
    </lineage>
</organism>
<protein>
    <submittedName>
        <fullName evidence="1">13521_t:CDS:1</fullName>
    </submittedName>
</protein>
<accession>A0ACA9RN13</accession>
<keyword evidence="2" id="KW-1185">Reference proteome</keyword>
<comment type="caution">
    <text evidence="1">The sequence shown here is derived from an EMBL/GenBank/DDBJ whole genome shotgun (WGS) entry which is preliminary data.</text>
</comment>
<feature type="non-terminal residue" evidence="1">
    <location>
        <position position="275"/>
    </location>
</feature>
<proteinExistence type="predicted"/>
<evidence type="ECO:0000313" key="2">
    <source>
        <dbReference type="Proteomes" id="UP000789920"/>
    </source>
</evidence>
<evidence type="ECO:0000313" key="1">
    <source>
        <dbReference type="EMBL" id="CAG8800749.1"/>
    </source>
</evidence>
<sequence>IDYLWIDQLCINQKDREEKAEEVRKMRKCYGEGEATLISINADAKDKVTHEESKEDKQTIFMFDDVLIDGRMMAQVWAVIQQVGHPEENLNKEPRIFVTPLVIKKRGRGNPIDGIYSVLGLLPYGEKVKVDYSLKPEQALLETMKTSVEADIVCEPKSAEFTESGIKLIGSQRSIKALDKTKSIHVFQRTEDMVGLLMVYVFTGDSRDYSNSIALKGSKETLEKIKEEDTLVIFSKEKWKIKNNEKYGGLAILVPSVSNFDCPVDMMELDNLEDR</sequence>
<feature type="non-terminal residue" evidence="1">
    <location>
        <position position="1"/>
    </location>
</feature>